<name>A0AAV5LXI4_9ROSI</name>
<gene>
    <name evidence="3" type="ORF">SLEP1_g48924</name>
</gene>
<feature type="domain" description="Reverse transcriptase" evidence="2">
    <location>
        <begin position="927"/>
        <end position="1205"/>
    </location>
</feature>
<feature type="compositionally biased region" description="Basic and acidic residues" evidence="1">
    <location>
        <begin position="407"/>
        <end position="419"/>
    </location>
</feature>
<dbReference type="CDD" id="cd01650">
    <property type="entry name" value="RT_nLTR_like"/>
    <property type="match status" value="1"/>
</dbReference>
<evidence type="ECO:0000259" key="2">
    <source>
        <dbReference type="PROSITE" id="PS50878"/>
    </source>
</evidence>
<dbReference type="Pfam" id="PF13966">
    <property type="entry name" value="zf-RVT"/>
    <property type="match status" value="1"/>
</dbReference>
<accession>A0AAV5LXI4</accession>
<dbReference type="EMBL" id="BPVZ01000149">
    <property type="protein sequence ID" value="GKV41381.1"/>
    <property type="molecule type" value="Genomic_DNA"/>
</dbReference>
<dbReference type="SUPFAM" id="SSF56219">
    <property type="entry name" value="DNase I-like"/>
    <property type="match status" value="1"/>
</dbReference>
<dbReference type="Proteomes" id="UP001054252">
    <property type="component" value="Unassembled WGS sequence"/>
</dbReference>
<dbReference type="InterPro" id="IPR036691">
    <property type="entry name" value="Endo/exonu/phosph_ase_sf"/>
</dbReference>
<dbReference type="InterPro" id="IPR026960">
    <property type="entry name" value="RVT-Znf"/>
</dbReference>
<feature type="region of interest" description="Disordered" evidence="1">
    <location>
        <begin position="250"/>
        <end position="317"/>
    </location>
</feature>
<dbReference type="PROSITE" id="PS50878">
    <property type="entry name" value="RT_POL"/>
    <property type="match status" value="1"/>
</dbReference>
<dbReference type="InterPro" id="IPR000477">
    <property type="entry name" value="RT_dom"/>
</dbReference>
<keyword evidence="4" id="KW-1185">Reference proteome</keyword>
<evidence type="ECO:0000313" key="4">
    <source>
        <dbReference type="Proteomes" id="UP001054252"/>
    </source>
</evidence>
<proteinExistence type="predicted"/>
<feature type="compositionally biased region" description="Basic and acidic residues" evidence="1">
    <location>
        <begin position="292"/>
        <end position="313"/>
    </location>
</feature>
<sequence length="2132" mass="245206">MPRFDSEKKEVGVKRKYNGRMANVQSRSYAEVVKGSQEKEVAGDQSIQRMVDRGRDRSTVKEAKTHAGHDLQRRYRDRSSYVGIVHSVEMVRNLQEKFYMEGYFSCQIRAMGGKMVLLSRQDKEEVKDLVEMASDWLRQWFEEVRPWTPQMTAKERFVWIRCQGAPLNVWGSEFFSTMGSSWGKFICLDDSTSKKVRFDIARFLISSSVMETINVTREIKINGSLFKLKFTEEESTNCFFSVKQDFMPSFSSESEDHETWSTGTESEMQDDEDGRRKEKVSAGCSTEEDDDVIGRKSDEERRNEVQSSKKEGDFAETVGDNLEKIQISNASARSRRTKDVATGQTMQATISVIGESKTEDYTHKMKPSNQTVTRPTLKGENPMAMESTNVEMAQKETLIETPITVQNRDKSGAEKSAEEKGDEEEDAFWKGRSEGVARCIPNPELERLRRKKKRGRKKKIAQQMDERPEPIFMPNQEGKVAGDSIGDSEINNCNRALKKQWQSQLAKEIWDLATQLGAVAENDNEVIQRIEEMEDKDRSSKRSMVNREVEAVQETKMDAVDRKICRSLWGSEDMDWVAKSSNGMSGGDFNAVRRVEERAGCKMVSNEMREFDAFIHNSDLVDLPLIERKYTWYNSNGKQMSRIDRFLFSEEWISKWSDLKQWGLRRNVSDHCPILIKNEQVDWGPKPFRFFDAWLDQPGCKEVIKSAWCDNEVDGWYGFKIKEKMKRTKKALKEWSGKTNREMDERIRNAELVIASVDEKGEQHQLSDNDVELRRNSFIDLWKNLKIKERMSQQKSRKQWLKEGDANTKFFHRSIKGRWSKNEINSVRINGEQYTGVEVLKREIAKYFQDLFTEEKWRRPKLDGICFRQITKADNELLTAAFSEQEIKEAIWNCDPSKSPGLDGFNFRFIMSMWDVIKADIVHFVREFQQHGRLVKGSNASFIVLIPKTENPQAIEEYRPISLIGVTYKIIAKLLANRLRKVLPKVIGEQQMAFIEGRHLVDGAVIANEIIDEVKRKKKKGFLFKVDFEKAYDKVCWEFIEYMMTRMGFCATWRKWIQECLESSSVSILVNGSPTNQFPVNKGIRQGDPLSPFLFLIVAEGLNGLVASAVEKGRYKGVEIGSGDVMVTHLQFADDTIFFGDATEDNIWVIKCIMRTFELAPGLKINFRKSQLIGVGVEQNWCAKMAFQLCCKEGKLPFRYLGIPIGGNHRRRAMWQPMVESVRKKLASWRGRYLSMGGRITLINSVLSSLPVFLMSIYVIPKEEGGLGVRDLRKFNLALMGKWWGRLAENGEGMWKKIIVAKYGKGGGHWQDWIDESRGVGSTWWRDVCGINAMDGESNGWLKEGFRVKIGEGNTVSFWWDKWRGEECLANMFPRLYLLATDKTKTCSEMGSRTNGLWEWNLTWRRNLFEWEKEEAMELHNSIQNVQPSQGCMDNWEWIHNKDGQYSTKSAYSILTKEGREAMEITTFCRIWNSVLPSKISAFNWQLLLDRIPTKMNLLTRGIIKDNQDYKCGLCGEEEEDTKHLFLECSMVRWIWMACAKWWGINVTLGADCWNTFQVAGRELKKKCIREGWDCIWNSLVWTVWLARNQKTFQGKEINREKLPELIQLKSFHWITAKKERYAVTLTDWFLNPVACLEDGLRKRRVLCNGGSCRLIEQSLTVVDLSYSQCLINGLWVSGCVGCGSGLGTATSDFIGYAPSKIDDLAWAHCLIILGKMNQTKCLYCDKLIQRGGIAQLKEHLAGVKGNVGACQKVSTDVKWLMQHLLSEIRKGKEKRKRLRDMVGSQCGSQMFVNEDDEIEESHQSQSHVAQQKKNINSYFAPRTTHGAQNTIKNTLQSREKQEAARMAFARWWYDANVTFRATHSKYCLLMWDVITSMGLGFKGSSYHDLRGPFLKCAVKEVNEWLLSLKSTWSTNGCSIMADGWINQRHQPIINFLVYCLKGGMFLKSVDTFGLTKDAETLERMFDEVVKEVGVENVVQFISDNDASFKVAGKRSKNAMDPLSLENIDILAGWVAEEPALLDKNDYDVDWAAIDEILPNQNLDDIDSVVYDEEDVPNLFSEVKIPGANLYSLIFRRGSSRREDRPVDAVIGLRQFGVGGRAHAQLWRRLAPHGHHGWVGLMLCYSYRLGFE</sequence>
<evidence type="ECO:0000256" key="1">
    <source>
        <dbReference type="SAM" id="MobiDB-lite"/>
    </source>
</evidence>
<dbReference type="Pfam" id="PF04937">
    <property type="entry name" value="DUF659"/>
    <property type="match status" value="1"/>
</dbReference>
<comment type="caution">
    <text evidence="3">The sequence shown here is derived from an EMBL/GenBank/DDBJ whole genome shotgun (WGS) entry which is preliminary data.</text>
</comment>
<reference evidence="3 4" key="1">
    <citation type="journal article" date="2021" name="Commun. Biol.">
        <title>The genome of Shorea leprosula (Dipterocarpaceae) highlights the ecological relevance of drought in aseasonal tropical rainforests.</title>
        <authorList>
            <person name="Ng K.K.S."/>
            <person name="Kobayashi M.J."/>
            <person name="Fawcett J.A."/>
            <person name="Hatakeyama M."/>
            <person name="Paape T."/>
            <person name="Ng C.H."/>
            <person name="Ang C.C."/>
            <person name="Tnah L.H."/>
            <person name="Lee C.T."/>
            <person name="Nishiyama T."/>
            <person name="Sese J."/>
            <person name="O'Brien M.J."/>
            <person name="Copetti D."/>
            <person name="Mohd Noor M.I."/>
            <person name="Ong R.C."/>
            <person name="Putra M."/>
            <person name="Sireger I.Z."/>
            <person name="Indrioko S."/>
            <person name="Kosugi Y."/>
            <person name="Izuno A."/>
            <person name="Isagi Y."/>
            <person name="Lee S.L."/>
            <person name="Shimizu K.K."/>
        </authorList>
    </citation>
    <scope>NUCLEOTIDE SEQUENCE [LARGE SCALE GENOMIC DNA]</scope>
    <source>
        <strain evidence="3">214</strain>
    </source>
</reference>
<evidence type="ECO:0000313" key="3">
    <source>
        <dbReference type="EMBL" id="GKV41381.1"/>
    </source>
</evidence>
<dbReference type="PANTHER" id="PTHR33116:SF78">
    <property type="entry name" value="OS12G0587133 PROTEIN"/>
    <property type="match status" value="1"/>
</dbReference>
<organism evidence="3 4">
    <name type="scientific">Rubroshorea leprosula</name>
    <dbReference type="NCBI Taxonomy" id="152421"/>
    <lineage>
        <taxon>Eukaryota</taxon>
        <taxon>Viridiplantae</taxon>
        <taxon>Streptophyta</taxon>
        <taxon>Embryophyta</taxon>
        <taxon>Tracheophyta</taxon>
        <taxon>Spermatophyta</taxon>
        <taxon>Magnoliopsida</taxon>
        <taxon>eudicotyledons</taxon>
        <taxon>Gunneridae</taxon>
        <taxon>Pentapetalae</taxon>
        <taxon>rosids</taxon>
        <taxon>malvids</taxon>
        <taxon>Malvales</taxon>
        <taxon>Dipterocarpaceae</taxon>
        <taxon>Rubroshorea</taxon>
    </lineage>
</organism>
<feature type="region of interest" description="Disordered" evidence="1">
    <location>
        <begin position="403"/>
        <end position="428"/>
    </location>
</feature>
<dbReference type="InterPro" id="IPR007021">
    <property type="entry name" value="DUF659"/>
</dbReference>
<protein>
    <recommendedName>
        <fullName evidence="2">Reverse transcriptase domain-containing protein</fullName>
    </recommendedName>
</protein>
<dbReference type="Pfam" id="PF00078">
    <property type="entry name" value="RVT_1"/>
    <property type="match status" value="1"/>
</dbReference>
<dbReference type="InterPro" id="IPR043502">
    <property type="entry name" value="DNA/RNA_pol_sf"/>
</dbReference>
<feature type="region of interest" description="Disordered" evidence="1">
    <location>
        <begin position="360"/>
        <end position="381"/>
    </location>
</feature>
<dbReference type="SUPFAM" id="SSF56672">
    <property type="entry name" value="DNA/RNA polymerases"/>
    <property type="match status" value="1"/>
</dbReference>
<dbReference type="Gene3D" id="3.60.10.10">
    <property type="entry name" value="Endonuclease/exonuclease/phosphatase"/>
    <property type="match status" value="1"/>
</dbReference>
<dbReference type="PANTHER" id="PTHR33116">
    <property type="entry name" value="REVERSE TRANSCRIPTASE ZINC-BINDING DOMAIN-CONTAINING PROTEIN-RELATED-RELATED"/>
    <property type="match status" value="1"/>
</dbReference>